<protein>
    <recommendedName>
        <fullName evidence="3">Integrase catalytic domain-containing protein</fullName>
    </recommendedName>
</protein>
<reference evidence="1 2" key="1">
    <citation type="submission" date="2013-07" db="EMBL/GenBank/DDBJ databases">
        <title>Genome of Archaeoglobus fulgidus.</title>
        <authorList>
            <person name="Fiebig A."/>
            <person name="Birkeland N.-K."/>
        </authorList>
    </citation>
    <scope>NUCLEOTIDE SEQUENCE [LARGE SCALE GENOMIC DNA]</scope>
    <source>
        <strain evidence="1 2">DSM 8774</strain>
    </source>
</reference>
<dbReference type="EMBL" id="CP006577">
    <property type="protein sequence ID" value="AIG97951.1"/>
    <property type="molecule type" value="Genomic_DNA"/>
</dbReference>
<dbReference type="GO" id="GO:0003676">
    <property type="term" value="F:nucleic acid binding"/>
    <property type="evidence" value="ECO:0007669"/>
    <property type="project" value="InterPro"/>
</dbReference>
<dbReference type="Gene3D" id="3.30.420.10">
    <property type="entry name" value="Ribonuclease H-like superfamily/Ribonuclease H"/>
    <property type="match status" value="1"/>
</dbReference>
<dbReference type="HOGENOM" id="CLU_3038834_0_0_2"/>
<dbReference type="Proteomes" id="UP000028501">
    <property type="component" value="Chromosome"/>
</dbReference>
<gene>
    <name evidence="1" type="ORF">AFULGI_00011710</name>
</gene>
<name>A0A075WD59_ARCFL</name>
<dbReference type="AlphaFoldDB" id="A0A075WD59"/>
<organism evidence="1 2">
    <name type="scientific">Archaeoglobus fulgidus DSM 8774</name>
    <dbReference type="NCBI Taxonomy" id="1344584"/>
    <lineage>
        <taxon>Archaea</taxon>
        <taxon>Methanobacteriati</taxon>
        <taxon>Methanobacteriota</taxon>
        <taxon>Archaeoglobi</taxon>
        <taxon>Archaeoglobales</taxon>
        <taxon>Archaeoglobaceae</taxon>
        <taxon>Archaeoglobus</taxon>
    </lineage>
</organism>
<evidence type="ECO:0000313" key="1">
    <source>
        <dbReference type="EMBL" id="AIG97951.1"/>
    </source>
</evidence>
<evidence type="ECO:0000313" key="2">
    <source>
        <dbReference type="Proteomes" id="UP000028501"/>
    </source>
</evidence>
<sequence length="54" mass="6356">MRKLRNKDILKVLREIAEYGIPEEILTDHGTQFVAAKSREKVKHILARVKVERK</sequence>
<proteinExistence type="predicted"/>
<evidence type="ECO:0008006" key="3">
    <source>
        <dbReference type="Google" id="ProtNLM"/>
    </source>
</evidence>
<dbReference type="KEGG" id="afg:AFULGI_00011710"/>
<accession>A0A075WD59</accession>
<dbReference type="InterPro" id="IPR036397">
    <property type="entry name" value="RNaseH_sf"/>
</dbReference>